<dbReference type="EMBL" id="VSSQ01027836">
    <property type="protein sequence ID" value="MPM77279.1"/>
    <property type="molecule type" value="Genomic_DNA"/>
</dbReference>
<dbReference type="AlphaFoldDB" id="A0A645CK13"/>
<sequence length="132" mass="14273">MALPKTISRNSPVLACLVALGSQVIHRLDRGEVGGNRTAGMDHLSQLLGVVQKRAGAERVIVERLPLFVLLEQRAFEGIQKTGRVDVAVAVVDERTRFDIALCVDMHIAPAAGNATVDILTVVPEVHRKDGF</sequence>
<comment type="caution">
    <text evidence="1">The sequence shown here is derived from an EMBL/GenBank/DDBJ whole genome shotgun (WGS) entry which is preliminary data.</text>
</comment>
<reference evidence="1" key="1">
    <citation type="submission" date="2019-08" db="EMBL/GenBank/DDBJ databases">
        <authorList>
            <person name="Kucharzyk K."/>
            <person name="Murdoch R.W."/>
            <person name="Higgins S."/>
            <person name="Loffler F."/>
        </authorList>
    </citation>
    <scope>NUCLEOTIDE SEQUENCE</scope>
</reference>
<name>A0A645CK13_9ZZZZ</name>
<proteinExistence type="predicted"/>
<gene>
    <name evidence="1" type="ORF">SDC9_124281</name>
</gene>
<accession>A0A645CK13</accession>
<organism evidence="1">
    <name type="scientific">bioreactor metagenome</name>
    <dbReference type="NCBI Taxonomy" id="1076179"/>
    <lineage>
        <taxon>unclassified sequences</taxon>
        <taxon>metagenomes</taxon>
        <taxon>ecological metagenomes</taxon>
    </lineage>
</organism>
<protein>
    <submittedName>
        <fullName evidence="1">Uncharacterized protein</fullName>
    </submittedName>
</protein>
<evidence type="ECO:0000313" key="1">
    <source>
        <dbReference type="EMBL" id="MPM77279.1"/>
    </source>
</evidence>